<dbReference type="EMBL" id="PDNB01000322">
    <property type="protein sequence ID" value="PGG95647.1"/>
    <property type="molecule type" value="Genomic_DNA"/>
</dbReference>
<evidence type="ECO:0000313" key="2">
    <source>
        <dbReference type="Proteomes" id="UP000223968"/>
    </source>
</evidence>
<sequence length="91" mass="10155">MGLGRKLSHSSFGLVQILYFNDECNQIQVDACSKLEITSPIAAIAPRISERLEVHFNYEPLTFPSAVGMNLDSATLASSKLRRPGIRYSRR</sequence>
<dbReference type="Proteomes" id="UP000223968">
    <property type="component" value="Unassembled WGS sequence"/>
</dbReference>
<reference evidence="1 2" key="1">
    <citation type="submission" date="2017-10" db="EMBL/GenBank/DDBJ databases">
        <title>Comparative genomics in systemic dimorphic fungi from Ajellomycetaceae.</title>
        <authorList>
            <person name="Munoz J.F."/>
            <person name="Mcewen J.G."/>
            <person name="Clay O.K."/>
            <person name="Cuomo C.A."/>
        </authorList>
    </citation>
    <scope>NUCLEOTIDE SEQUENCE [LARGE SCALE GENOMIC DNA]</scope>
    <source>
        <strain evidence="1 2">UAMH5409</strain>
    </source>
</reference>
<evidence type="ECO:0000313" key="1">
    <source>
        <dbReference type="EMBL" id="PGG95647.1"/>
    </source>
</evidence>
<name>A0A2B7WGJ1_9EURO</name>
<proteinExistence type="predicted"/>
<gene>
    <name evidence="1" type="ORF">AJ79_09938</name>
</gene>
<keyword evidence="2" id="KW-1185">Reference proteome</keyword>
<protein>
    <submittedName>
        <fullName evidence="1">Uncharacterized protein</fullName>
    </submittedName>
</protein>
<comment type="caution">
    <text evidence="1">The sequence shown here is derived from an EMBL/GenBank/DDBJ whole genome shotgun (WGS) entry which is preliminary data.</text>
</comment>
<dbReference type="AlphaFoldDB" id="A0A2B7WGJ1"/>
<organism evidence="1 2">
    <name type="scientific">Helicocarpus griseus UAMH5409</name>
    <dbReference type="NCBI Taxonomy" id="1447875"/>
    <lineage>
        <taxon>Eukaryota</taxon>
        <taxon>Fungi</taxon>
        <taxon>Dikarya</taxon>
        <taxon>Ascomycota</taxon>
        <taxon>Pezizomycotina</taxon>
        <taxon>Eurotiomycetes</taxon>
        <taxon>Eurotiomycetidae</taxon>
        <taxon>Onygenales</taxon>
        <taxon>Ajellomycetaceae</taxon>
        <taxon>Helicocarpus</taxon>
    </lineage>
</organism>
<accession>A0A2B7WGJ1</accession>